<name>A0A1N7PVI4_9RHOB</name>
<keyword evidence="2" id="KW-1185">Reference proteome</keyword>
<dbReference type="EMBL" id="FTOT01000006">
    <property type="protein sequence ID" value="SIT14560.1"/>
    <property type="molecule type" value="Genomic_DNA"/>
</dbReference>
<evidence type="ECO:0000313" key="2">
    <source>
        <dbReference type="Proteomes" id="UP000186141"/>
    </source>
</evidence>
<sequence length="101" mass="10407">MLAAVPAVADPRITCRGPEGGHLGAGPACSSLTGLLAGRNVVVTLQLTRDEPQALAGRLIWQTTGGMVSGPIVEVTSADRPLDRRAGERLARGLVQVSDLP</sequence>
<organism evidence="1 2">
    <name type="scientific">Gemmobacter megaterium</name>
    <dbReference type="NCBI Taxonomy" id="1086013"/>
    <lineage>
        <taxon>Bacteria</taxon>
        <taxon>Pseudomonadati</taxon>
        <taxon>Pseudomonadota</taxon>
        <taxon>Alphaproteobacteria</taxon>
        <taxon>Rhodobacterales</taxon>
        <taxon>Paracoccaceae</taxon>
        <taxon>Gemmobacter</taxon>
    </lineage>
</organism>
<accession>A0A1N7PVI4</accession>
<evidence type="ECO:0000313" key="1">
    <source>
        <dbReference type="EMBL" id="SIT14560.1"/>
    </source>
</evidence>
<proteinExistence type="predicted"/>
<gene>
    <name evidence="1" type="ORF">SAMN05421774_106171</name>
</gene>
<protein>
    <submittedName>
        <fullName evidence="1">Uncharacterized protein</fullName>
    </submittedName>
</protein>
<dbReference type="AlphaFoldDB" id="A0A1N7PVI4"/>
<reference evidence="1 2" key="1">
    <citation type="submission" date="2017-01" db="EMBL/GenBank/DDBJ databases">
        <authorList>
            <person name="Mah S.A."/>
            <person name="Swanson W.J."/>
            <person name="Moy G.W."/>
            <person name="Vacquier V.D."/>
        </authorList>
    </citation>
    <scope>NUCLEOTIDE SEQUENCE [LARGE SCALE GENOMIC DNA]</scope>
    <source>
        <strain evidence="1 2">DSM 26375</strain>
    </source>
</reference>
<dbReference type="STRING" id="1086013.SAMN05421774_106171"/>
<dbReference type="Proteomes" id="UP000186141">
    <property type="component" value="Unassembled WGS sequence"/>
</dbReference>